<dbReference type="InterPro" id="IPR000772">
    <property type="entry name" value="Ricin_B_lectin"/>
</dbReference>
<feature type="compositionally biased region" description="Basic and acidic residues" evidence="1">
    <location>
        <begin position="577"/>
        <end position="592"/>
    </location>
</feature>
<dbReference type="PROSITE" id="PS50231">
    <property type="entry name" value="RICIN_B_LECTIN"/>
    <property type="match status" value="1"/>
</dbReference>
<evidence type="ECO:0000313" key="3">
    <source>
        <dbReference type="EMBL" id="MQT05467.1"/>
    </source>
</evidence>
<evidence type="ECO:0000259" key="2">
    <source>
        <dbReference type="Pfam" id="PF00652"/>
    </source>
</evidence>
<keyword evidence="3" id="KW-0378">Hydrolase</keyword>
<dbReference type="OrthoDB" id="5056661at2"/>
<evidence type="ECO:0000313" key="4">
    <source>
        <dbReference type="Proteomes" id="UP000419138"/>
    </source>
</evidence>
<feature type="region of interest" description="Disordered" evidence="1">
    <location>
        <begin position="282"/>
        <end position="310"/>
    </location>
</feature>
<dbReference type="Proteomes" id="UP000419138">
    <property type="component" value="Unassembled WGS sequence"/>
</dbReference>
<sequence length="737" mass="74933">MHQPRPQGSLSPARTGLDSGASDEGLAASLRAGDAEDDTRPVAVLLARHWQPVFDYALLGTPSAKAASLLTTAAFARVLETLRRARTSAALRPLLLMTARRIAGAWAADERVGALPELRHPDTGRSAPAALFAPAENRELILRSFLALPGTAQCLLWHTEAEAEGISVPAGLLAIDPRGAAIQLERARDELRAGVLRAHRELAPESGCRRHNRLLDAARRQGGEPVSPGVQAHLAVCPHCASAAEQLDLGGDRLATLLAEGVLGRAARPYLDSRPARRAARYRAGAAAGRNPAARHTPPWAAEARTPAEEDAPAPYALRAHRASEALPHHVGPSHAGPSYAGPSYAGPFHAGPHHVGSSHGPRTAPGRAGGIPQRLRSALVTGVGAATGLLLAASVVTRLSSDGGSGAAAPAAPVPPGGTLATATAPGARFPAPVPSVTGAAYPAGAFTAHLRHAGSGLCLDVEDRRARPGAAARTAVCDASATQRWIYGRDGLLRSAAAPGLCLNSRAPGGVLLLTDCEGGAGERGDGKDVRYDLTIRGQLIPRWNDRYAVVPGARRAGADVVVADRDGTGGQRWTADRAADEAPEVRHSADAVGPDAREVTASPGAGHPARPAEGEMSPPAGGGGPPAEAPDAGREPAGEPGRLPGASASDTSDVSDVSSVPSDPPLIPVGTVELPGAVAEPLGPIDLEGPAAGLQGLTSLKGLKGLKGLKSAVVPLGPAGPSDRPQAAGGAARK</sequence>
<protein>
    <submittedName>
        <fullName evidence="3">Hydrolase</fullName>
    </submittedName>
</protein>
<feature type="region of interest" description="Disordered" evidence="1">
    <location>
        <begin position="328"/>
        <end position="370"/>
    </location>
</feature>
<dbReference type="Gene3D" id="2.80.10.50">
    <property type="match status" value="1"/>
</dbReference>
<dbReference type="InterPro" id="IPR035992">
    <property type="entry name" value="Ricin_B-like_lectins"/>
</dbReference>
<feature type="domain" description="Ricin B lectin" evidence="2">
    <location>
        <begin position="450"/>
        <end position="576"/>
    </location>
</feature>
<dbReference type="CDD" id="cd00161">
    <property type="entry name" value="beta-trefoil_Ricin-like"/>
    <property type="match status" value="1"/>
</dbReference>
<dbReference type="RefSeq" id="WP_153526917.1">
    <property type="nucleotide sequence ID" value="NZ_JBEPDZ010000027.1"/>
</dbReference>
<comment type="caution">
    <text evidence="3">The sequence shown here is derived from an EMBL/GenBank/DDBJ whole genome shotgun (WGS) entry which is preliminary data.</text>
</comment>
<dbReference type="EMBL" id="VCLA01000201">
    <property type="protein sequence ID" value="MQT05467.1"/>
    <property type="molecule type" value="Genomic_DNA"/>
</dbReference>
<name>A0A646KTU8_STRJU</name>
<evidence type="ECO:0000256" key="1">
    <source>
        <dbReference type="SAM" id="MobiDB-lite"/>
    </source>
</evidence>
<reference evidence="3 4" key="1">
    <citation type="submission" date="2019-05" db="EMBL/GenBank/DDBJ databases">
        <title>Comparative genomics and metabolomics analyses of clavulanic acid producing Streptomyces species provides insight into specialized metabolism and evolution of beta-lactam biosynthetic gene clusters.</title>
        <authorList>
            <person name="Moore M.A."/>
            <person name="Cruz-Morales P."/>
            <person name="Barona Gomez F."/>
            <person name="Kapil T."/>
        </authorList>
    </citation>
    <scope>NUCLEOTIDE SEQUENCE [LARGE SCALE GENOMIC DNA]</scope>
    <source>
        <strain evidence="3 4">NRRL 5741</strain>
    </source>
</reference>
<feature type="compositionally biased region" description="Low complexity" evidence="1">
    <location>
        <begin position="650"/>
        <end position="664"/>
    </location>
</feature>
<dbReference type="SUPFAM" id="SSF50370">
    <property type="entry name" value="Ricin B-like lectins"/>
    <property type="match status" value="1"/>
</dbReference>
<feature type="compositionally biased region" description="Polar residues" evidence="1">
    <location>
        <begin position="1"/>
        <end position="12"/>
    </location>
</feature>
<dbReference type="GO" id="GO:0016787">
    <property type="term" value="F:hydrolase activity"/>
    <property type="evidence" value="ECO:0007669"/>
    <property type="project" value="UniProtKB-KW"/>
</dbReference>
<feature type="compositionally biased region" description="Low complexity" evidence="1">
    <location>
        <begin position="282"/>
        <end position="295"/>
    </location>
</feature>
<gene>
    <name evidence="3" type="ORF">FF041_36855</name>
</gene>
<accession>A0A646KTU8</accession>
<keyword evidence="4" id="KW-1185">Reference proteome</keyword>
<dbReference type="AlphaFoldDB" id="A0A646KTU8"/>
<feature type="region of interest" description="Disordered" evidence="1">
    <location>
        <begin position="715"/>
        <end position="737"/>
    </location>
</feature>
<organism evidence="3 4">
    <name type="scientific">Streptomyces jumonjinensis</name>
    <dbReference type="NCBI Taxonomy" id="1945"/>
    <lineage>
        <taxon>Bacteria</taxon>
        <taxon>Bacillati</taxon>
        <taxon>Actinomycetota</taxon>
        <taxon>Actinomycetes</taxon>
        <taxon>Kitasatosporales</taxon>
        <taxon>Streptomycetaceae</taxon>
        <taxon>Streptomyces</taxon>
    </lineage>
</organism>
<dbReference type="Pfam" id="PF00652">
    <property type="entry name" value="Ricin_B_lectin"/>
    <property type="match status" value="1"/>
</dbReference>
<feature type="region of interest" description="Disordered" evidence="1">
    <location>
        <begin position="569"/>
        <end position="675"/>
    </location>
</feature>
<proteinExistence type="predicted"/>
<feature type="region of interest" description="Disordered" evidence="1">
    <location>
        <begin position="1"/>
        <end position="25"/>
    </location>
</feature>